<dbReference type="EMBL" id="JACHDO010000001">
    <property type="protein sequence ID" value="MBB5493726.1"/>
    <property type="molecule type" value="Genomic_DNA"/>
</dbReference>
<dbReference type="AlphaFoldDB" id="A0A840WPT0"/>
<evidence type="ECO:0000256" key="1">
    <source>
        <dbReference type="SAM" id="SignalP"/>
    </source>
</evidence>
<comment type="caution">
    <text evidence="2">The sequence shown here is derived from an EMBL/GenBank/DDBJ whole genome shotgun (WGS) entry which is preliminary data.</text>
</comment>
<keyword evidence="1" id="KW-0732">Signal</keyword>
<feature type="chain" id="PRO_5038515612" description="Secreted protein" evidence="1">
    <location>
        <begin position="26"/>
        <end position="165"/>
    </location>
</feature>
<dbReference type="Proteomes" id="UP000579647">
    <property type="component" value="Unassembled WGS sequence"/>
</dbReference>
<dbReference type="RefSeq" id="WP_184366869.1">
    <property type="nucleotide sequence ID" value="NZ_BAAAKM010000062.1"/>
</dbReference>
<evidence type="ECO:0000313" key="2">
    <source>
        <dbReference type="EMBL" id="MBB5493726.1"/>
    </source>
</evidence>
<dbReference type="PROSITE" id="PS51257">
    <property type="entry name" value="PROKAR_LIPOPROTEIN"/>
    <property type="match status" value="1"/>
</dbReference>
<evidence type="ECO:0008006" key="4">
    <source>
        <dbReference type="Google" id="ProtNLM"/>
    </source>
</evidence>
<evidence type="ECO:0000313" key="3">
    <source>
        <dbReference type="Proteomes" id="UP000579647"/>
    </source>
</evidence>
<accession>A0A840WPT0</accession>
<proteinExistence type="predicted"/>
<organism evidence="2 3">
    <name type="scientific">Nocardiopsis metallicus</name>
    <dbReference type="NCBI Taxonomy" id="179819"/>
    <lineage>
        <taxon>Bacteria</taxon>
        <taxon>Bacillati</taxon>
        <taxon>Actinomycetota</taxon>
        <taxon>Actinomycetes</taxon>
        <taxon>Streptosporangiales</taxon>
        <taxon>Nocardiopsidaceae</taxon>
        <taxon>Nocardiopsis</taxon>
    </lineage>
</organism>
<feature type="signal peptide" evidence="1">
    <location>
        <begin position="1"/>
        <end position="25"/>
    </location>
</feature>
<sequence>MRALTLTAAVTAAAGLLLTGCGVLGGDDAADSDAGAGKSMEEAMLDFAACMRDNGVDMPDPEPDGGMIALPAMGEDDEFEAAMEACEGLLPVDENAPSDEERFETDLRMAQCLRENGIDVEDPEPGMGIALPVDPEDDEHMAALTRCSDEAGLGLELGDDTEEGS</sequence>
<keyword evidence="3" id="KW-1185">Reference proteome</keyword>
<protein>
    <recommendedName>
        <fullName evidence="4">Secreted protein</fullName>
    </recommendedName>
</protein>
<name>A0A840WPT0_9ACTN</name>
<gene>
    <name evidence="2" type="ORF">HNR07_004863</name>
</gene>
<reference evidence="2 3" key="1">
    <citation type="submission" date="2020-08" db="EMBL/GenBank/DDBJ databases">
        <title>Sequencing the genomes of 1000 actinobacteria strains.</title>
        <authorList>
            <person name="Klenk H.-P."/>
        </authorList>
    </citation>
    <scope>NUCLEOTIDE SEQUENCE [LARGE SCALE GENOMIC DNA]</scope>
    <source>
        <strain evidence="2 3">DSM 44598</strain>
    </source>
</reference>